<dbReference type="GO" id="GO:0016712">
    <property type="term" value="F:oxidoreductase activity, acting on paired donors, with incorporation or reduction of molecular oxygen, reduced flavin or flavoprotein as one donor, and incorporation of one atom of oxygen"/>
    <property type="evidence" value="ECO:0007669"/>
    <property type="project" value="TreeGrafter"/>
</dbReference>
<evidence type="ECO:0000256" key="2">
    <source>
        <dbReference type="ARBA" id="ARBA00022723"/>
    </source>
</evidence>
<dbReference type="Proteomes" id="UP000708208">
    <property type="component" value="Unassembled WGS sequence"/>
</dbReference>
<name>A0A8J2JFK9_9HEXA</name>
<keyword evidence="6" id="KW-1185">Reference proteome</keyword>
<dbReference type="PANTHER" id="PTHR24300:SF375">
    <property type="entry name" value="CYTOCHROME P450 FAMILY"/>
    <property type="match status" value="1"/>
</dbReference>
<dbReference type="OrthoDB" id="2789670at2759"/>
<accession>A0A8J2JFK9</accession>
<dbReference type="EMBL" id="CAJVCH010061999">
    <property type="protein sequence ID" value="CAG7719511.1"/>
    <property type="molecule type" value="Genomic_DNA"/>
</dbReference>
<dbReference type="GO" id="GO:0008395">
    <property type="term" value="F:steroid hydroxylase activity"/>
    <property type="evidence" value="ECO:0007669"/>
    <property type="project" value="TreeGrafter"/>
</dbReference>
<dbReference type="InterPro" id="IPR001128">
    <property type="entry name" value="Cyt_P450"/>
</dbReference>
<evidence type="ECO:0000256" key="1">
    <source>
        <dbReference type="ARBA" id="ARBA00010617"/>
    </source>
</evidence>
<reference evidence="5" key="1">
    <citation type="submission" date="2021-06" db="EMBL/GenBank/DDBJ databases">
        <authorList>
            <person name="Hodson N. C."/>
            <person name="Mongue J. A."/>
            <person name="Jaron S. K."/>
        </authorList>
    </citation>
    <scope>NUCLEOTIDE SEQUENCE</scope>
</reference>
<dbReference type="GO" id="GO:0006082">
    <property type="term" value="P:organic acid metabolic process"/>
    <property type="evidence" value="ECO:0007669"/>
    <property type="project" value="TreeGrafter"/>
</dbReference>
<gene>
    <name evidence="5" type="ORF">AFUS01_LOCUS8834</name>
</gene>
<keyword evidence="2" id="KW-0479">Metal-binding</keyword>
<sequence length="367" mass="41762">MLILGMILVGIASFVLFIFLKKRRRDIKLPPAAWNTPLIGCLPVVVSKNVAEEMFKIGKQLGPVVSTHLGFKKLVIVNGPEAIKEAFRNSSIAGRADVLYKQFLGGKGLIWPDDVKDIRKFIFKCSRHFEFTGNATESIIHEQITLLLKDFEKHNGEYFRVNKTFNIPMVNAIFNLLLGAKIPHDDPDFQYVVKRINMIATLPDPFMRACVLYPPLLKWVPTFLSGEEKAKGYFNDGLSLVQKYLDILLATRVPNQPRCFADALQDKIDETTNETSVFHFEQKSDTTIIFDILVAAIDSTASTLEWIVLYLSQLPQIQKKVQAEIDKIFDILPEKKLNNFGGSMAITWHCVDFKAKFVPRIQNRERT</sequence>
<protein>
    <recommendedName>
        <fullName evidence="7">Cytochrome P450</fullName>
    </recommendedName>
</protein>
<comment type="similarity">
    <text evidence="1">Belongs to the cytochrome P450 family.</text>
</comment>
<dbReference type="InterPro" id="IPR050182">
    <property type="entry name" value="Cytochrome_P450_fam2"/>
</dbReference>
<keyword evidence="4" id="KW-0812">Transmembrane</keyword>
<comment type="caution">
    <text evidence="5">The sequence shown here is derived from an EMBL/GenBank/DDBJ whole genome shotgun (WGS) entry which is preliminary data.</text>
</comment>
<feature type="transmembrane region" description="Helical" evidence="4">
    <location>
        <begin position="6"/>
        <end position="21"/>
    </location>
</feature>
<dbReference type="GO" id="GO:0020037">
    <property type="term" value="F:heme binding"/>
    <property type="evidence" value="ECO:0007669"/>
    <property type="project" value="InterPro"/>
</dbReference>
<keyword evidence="4" id="KW-1133">Transmembrane helix</keyword>
<keyword evidence="3" id="KW-0408">Iron</keyword>
<organism evidence="5 6">
    <name type="scientific">Allacma fusca</name>
    <dbReference type="NCBI Taxonomy" id="39272"/>
    <lineage>
        <taxon>Eukaryota</taxon>
        <taxon>Metazoa</taxon>
        <taxon>Ecdysozoa</taxon>
        <taxon>Arthropoda</taxon>
        <taxon>Hexapoda</taxon>
        <taxon>Collembola</taxon>
        <taxon>Symphypleona</taxon>
        <taxon>Sminthuridae</taxon>
        <taxon>Allacma</taxon>
    </lineage>
</organism>
<dbReference type="AlphaFoldDB" id="A0A8J2JFK9"/>
<keyword evidence="4" id="KW-0472">Membrane</keyword>
<evidence type="ECO:0000313" key="5">
    <source>
        <dbReference type="EMBL" id="CAG7719511.1"/>
    </source>
</evidence>
<evidence type="ECO:0000256" key="3">
    <source>
        <dbReference type="ARBA" id="ARBA00023004"/>
    </source>
</evidence>
<evidence type="ECO:0008006" key="7">
    <source>
        <dbReference type="Google" id="ProtNLM"/>
    </source>
</evidence>
<dbReference type="GO" id="GO:0005506">
    <property type="term" value="F:iron ion binding"/>
    <property type="evidence" value="ECO:0007669"/>
    <property type="project" value="InterPro"/>
</dbReference>
<dbReference type="GO" id="GO:0006805">
    <property type="term" value="P:xenobiotic metabolic process"/>
    <property type="evidence" value="ECO:0007669"/>
    <property type="project" value="TreeGrafter"/>
</dbReference>
<dbReference type="Pfam" id="PF00067">
    <property type="entry name" value="p450"/>
    <property type="match status" value="1"/>
</dbReference>
<evidence type="ECO:0000313" key="6">
    <source>
        <dbReference type="Proteomes" id="UP000708208"/>
    </source>
</evidence>
<proteinExistence type="inferred from homology"/>
<evidence type="ECO:0000256" key="4">
    <source>
        <dbReference type="SAM" id="Phobius"/>
    </source>
</evidence>
<dbReference type="PANTHER" id="PTHR24300">
    <property type="entry name" value="CYTOCHROME P450 508A4-RELATED"/>
    <property type="match status" value="1"/>
</dbReference>
<dbReference type="GO" id="GO:0005737">
    <property type="term" value="C:cytoplasm"/>
    <property type="evidence" value="ECO:0007669"/>
    <property type="project" value="TreeGrafter"/>
</dbReference>